<dbReference type="InterPro" id="IPR001303">
    <property type="entry name" value="Aldolase_II/adducin_N"/>
</dbReference>
<keyword evidence="2 4" id="KW-0456">Lyase</keyword>
<gene>
    <name evidence="4" type="ORF">R2601_17454</name>
</gene>
<name>Q0FS16_SALBH</name>
<accession>Q0FS16</accession>
<dbReference type="InterPro" id="IPR050197">
    <property type="entry name" value="Aldolase_class_II_sugar_metab"/>
</dbReference>
<evidence type="ECO:0000313" key="5">
    <source>
        <dbReference type="Proteomes" id="UP000006230"/>
    </source>
</evidence>
<dbReference type="SMART" id="SM01007">
    <property type="entry name" value="Aldolase_II"/>
    <property type="match status" value="1"/>
</dbReference>
<sequence>MAPFTHPISFVKEAAPLAHLCWKMGWNEANGGNFSWRLPREEIEAILTRHYPELAPGEPVPMPIDEPELDGEYFLVTGSGQFFRHALEKPNQVFGIVRITEGGTAWQKCWGFSSGAKPTSEFATHLVAHAIRKRVSDGRERMILHCHPPEFVALSFLEPLDTRRLTRVLWEKMPECIVIFPDGVRVVPLLLPGTVEIAQASSVELEHSRVISWSHHGIFASEENPDKIFALVETVEKAAAIHRKVLSAGGAKQAISTDMLRQLTEKFATLLVAPPVLLDD</sequence>
<keyword evidence="1" id="KW-0479">Metal-binding</keyword>
<evidence type="ECO:0000256" key="1">
    <source>
        <dbReference type="ARBA" id="ARBA00022723"/>
    </source>
</evidence>
<organism evidence="4 5">
    <name type="scientific">Salipiger bermudensis (strain DSM 26914 / JCM 13377 / KCTC 12554 / HTCC2601)</name>
    <name type="common">Pelagibaca bermudensis</name>
    <dbReference type="NCBI Taxonomy" id="314265"/>
    <lineage>
        <taxon>Bacteria</taxon>
        <taxon>Pseudomonadati</taxon>
        <taxon>Pseudomonadota</taxon>
        <taxon>Alphaproteobacteria</taxon>
        <taxon>Rhodobacterales</taxon>
        <taxon>Roseobacteraceae</taxon>
        <taxon>Salipiger</taxon>
    </lineage>
</organism>
<dbReference type="PANTHER" id="PTHR22789:SF0">
    <property type="entry name" value="3-OXO-TETRONATE 4-PHOSPHATE DECARBOXYLASE-RELATED"/>
    <property type="match status" value="1"/>
</dbReference>
<dbReference type="SUPFAM" id="SSF53639">
    <property type="entry name" value="AraD/HMP-PK domain-like"/>
    <property type="match status" value="1"/>
</dbReference>
<dbReference type="eggNOG" id="COG0235">
    <property type="taxonomic scope" value="Bacteria"/>
</dbReference>
<dbReference type="EC" id="4.1.2.19" evidence="4"/>
<dbReference type="NCBIfam" id="NF002963">
    <property type="entry name" value="PRK03634.1"/>
    <property type="match status" value="1"/>
</dbReference>
<dbReference type="GO" id="GO:0019323">
    <property type="term" value="P:pentose catabolic process"/>
    <property type="evidence" value="ECO:0007669"/>
    <property type="project" value="TreeGrafter"/>
</dbReference>
<dbReference type="GO" id="GO:0046872">
    <property type="term" value="F:metal ion binding"/>
    <property type="evidence" value="ECO:0007669"/>
    <property type="project" value="UniProtKB-KW"/>
</dbReference>
<dbReference type="Pfam" id="PF00596">
    <property type="entry name" value="Aldolase_II"/>
    <property type="match status" value="1"/>
</dbReference>
<dbReference type="AlphaFoldDB" id="Q0FS16"/>
<keyword evidence="5" id="KW-1185">Reference proteome</keyword>
<feature type="domain" description="Class II aldolase/adducin N-terminal" evidence="3">
    <location>
        <begin position="12"/>
        <end position="243"/>
    </location>
</feature>
<evidence type="ECO:0000256" key="2">
    <source>
        <dbReference type="ARBA" id="ARBA00023239"/>
    </source>
</evidence>
<evidence type="ECO:0000313" key="4">
    <source>
        <dbReference type="EMBL" id="EAU46943.1"/>
    </source>
</evidence>
<dbReference type="HOGENOM" id="CLU_076831_0_0_5"/>
<reference evidence="4 5" key="1">
    <citation type="journal article" date="2010" name="J. Bacteriol.">
        <title>Genome sequences of Pelagibaca bermudensis HTCC2601T and Maritimibacter alkaliphilus HTCC2654T, the type strains of two marine Roseobacter genera.</title>
        <authorList>
            <person name="Thrash J.C."/>
            <person name="Cho J.C."/>
            <person name="Ferriera S."/>
            <person name="Johnson J."/>
            <person name="Vergin K.L."/>
            <person name="Giovannoni S.J."/>
        </authorList>
    </citation>
    <scope>NUCLEOTIDE SEQUENCE [LARGE SCALE GENOMIC DNA]</scope>
    <source>
        <strain evidence="5">DSM 26914 / JCM 13377 / KCTC 12554 / HTCC2601</strain>
    </source>
</reference>
<proteinExistence type="predicted"/>
<evidence type="ECO:0000259" key="3">
    <source>
        <dbReference type="SMART" id="SM01007"/>
    </source>
</evidence>
<comment type="caution">
    <text evidence="4">The sequence shown here is derived from an EMBL/GenBank/DDBJ whole genome shotgun (WGS) entry which is preliminary data.</text>
</comment>
<dbReference type="Gene3D" id="3.40.225.10">
    <property type="entry name" value="Class II aldolase/adducin N-terminal domain"/>
    <property type="match status" value="1"/>
</dbReference>
<dbReference type="GO" id="GO:0008994">
    <property type="term" value="F:rhamnulose-1-phosphate aldolase activity"/>
    <property type="evidence" value="ECO:0007669"/>
    <property type="project" value="UniProtKB-EC"/>
</dbReference>
<dbReference type="OrthoDB" id="9784634at2"/>
<dbReference type="STRING" id="314265.R2601_17454"/>
<dbReference type="InterPro" id="IPR036409">
    <property type="entry name" value="Aldolase_II/adducin_N_sf"/>
</dbReference>
<dbReference type="EMBL" id="AATQ01000010">
    <property type="protein sequence ID" value="EAU46943.1"/>
    <property type="molecule type" value="Genomic_DNA"/>
</dbReference>
<dbReference type="RefSeq" id="WP_007797211.1">
    <property type="nucleotide sequence ID" value="NZ_DS022276.1"/>
</dbReference>
<dbReference type="Proteomes" id="UP000006230">
    <property type="component" value="Unassembled WGS sequence"/>
</dbReference>
<protein>
    <submittedName>
        <fullName evidence="4">Rhamnulose-1-phosphate aldolase</fullName>
        <ecNumber evidence="4">4.1.2.19</ecNumber>
    </submittedName>
</protein>
<dbReference type="GO" id="GO:0005829">
    <property type="term" value="C:cytosol"/>
    <property type="evidence" value="ECO:0007669"/>
    <property type="project" value="TreeGrafter"/>
</dbReference>
<dbReference type="PANTHER" id="PTHR22789">
    <property type="entry name" value="FUCULOSE PHOSPHATE ALDOLASE"/>
    <property type="match status" value="1"/>
</dbReference>